<feature type="transmembrane region" description="Helical" evidence="5">
    <location>
        <begin position="276"/>
        <end position="297"/>
    </location>
</feature>
<feature type="domain" description="Major facilitator superfamily (MFS) profile" evidence="6">
    <location>
        <begin position="63"/>
        <end position="537"/>
    </location>
</feature>
<keyword evidence="4 5" id="KW-0472">Membrane</keyword>
<dbReference type="GeneID" id="54364880"/>
<evidence type="ECO:0000256" key="5">
    <source>
        <dbReference type="SAM" id="Phobius"/>
    </source>
</evidence>
<feature type="transmembrane region" description="Helical" evidence="5">
    <location>
        <begin position="332"/>
        <end position="357"/>
    </location>
</feature>
<dbReference type="GO" id="GO:0022857">
    <property type="term" value="F:transmembrane transporter activity"/>
    <property type="evidence" value="ECO:0007669"/>
    <property type="project" value="InterPro"/>
</dbReference>
<feature type="transmembrane region" description="Helical" evidence="5">
    <location>
        <begin position="104"/>
        <end position="121"/>
    </location>
</feature>
<evidence type="ECO:0000256" key="3">
    <source>
        <dbReference type="ARBA" id="ARBA00022989"/>
    </source>
</evidence>
<dbReference type="OrthoDB" id="2130629at2759"/>
<dbReference type="Proteomes" id="UP000504637">
    <property type="component" value="Unplaced"/>
</dbReference>
<dbReference type="PANTHER" id="PTHR42718">
    <property type="entry name" value="MAJOR FACILITATOR SUPERFAMILY MULTIDRUG TRANSPORTER MFSC"/>
    <property type="match status" value="1"/>
</dbReference>
<accession>A0A6J3LY70</accession>
<evidence type="ECO:0000259" key="6">
    <source>
        <dbReference type="PROSITE" id="PS50850"/>
    </source>
</evidence>
<feature type="transmembrane region" description="Helical" evidence="5">
    <location>
        <begin position="225"/>
        <end position="245"/>
    </location>
</feature>
<name>A0A6J3LY70_9PEZI</name>
<feature type="transmembrane region" description="Helical" evidence="5">
    <location>
        <begin position="369"/>
        <end position="389"/>
    </location>
</feature>
<comment type="subcellular location">
    <subcellularLocation>
        <location evidence="1">Membrane</location>
        <topology evidence="1">Multi-pass membrane protein</topology>
    </subcellularLocation>
</comment>
<feature type="transmembrane region" description="Helical" evidence="5">
    <location>
        <begin position="510"/>
        <end position="531"/>
    </location>
</feature>
<protein>
    <submittedName>
        <fullName evidence="8">MFS general substrate transporter</fullName>
    </submittedName>
</protein>
<dbReference type="InterPro" id="IPR036259">
    <property type="entry name" value="MFS_trans_sf"/>
</dbReference>
<evidence type="ECO:0000256" key="2">
    <source>
        <dbReference type="ARBA" id="ARBA00022692"/>
    </source>
</evidence>
<dbReference type="PANTHER" id="PTHR42718:SF10">
    <property type="entry name" value="TRANSPORTER, PUTATIVE (AFU_ORTHOLOGUE AFUA_8G06760)-RELATED"/>
    <property type="match status" value="1"/>
</dbReference>
<reference evidence="8" key="2">
    <citation type="submission" date="2020-04" db="EMBL/GenBank/DDBJ databases">
        <authorList>
            <consortium name="NCBI Genome Project"/>
        </authorList>
    </citation>
    <scope>NUCLEOTIDE SEQUENCE</scope>
    <source>
        <strain evidence="8">CBS 342.82</strain>
    </source>
</reference>
<organism evidence="8">
    <name type="scientific">Dissoconium aciculare CBS 342.82</name>
    <dbReference type="NCBI Taxonomy" id="1314786"/>
    <lineage>
        <taxon>Eukaryota</taxon>
        <taxon>Fungi</taxon>
        <taxon>Dikarya</taxon>
        <taxon>Ascomycota</taxon>
        <taxon>Pezizomycotina</taxon>
        <taxon>Dothideomycetes</taxon>
        <taxon>Dothideomycetidae</taxon>
        <taxon>Mycosphaerellales</taxon>
        <taxon>Dissoconiaceae</taxon>
        <taxon>Dissoconium</taxon>
    </lineage>
</organism>
<reference evidence="8" key="1">
    <citation type="submission" date="2020-01" db="EMBL/GenBank/DDBJ databases">
        <authorList>
            <consortium name="DOE Joint Genome Institute"/>
            <person name="Haridas S."/>
            <person name="Albert R."/>
            <person name="Binder M."/>
            <person name="Bloem J."/>
            <person name="Labutti K."/>
            <person name="Salamov A."/>
            <person name="Andreopoulos B."/>
            <person name="Baker S.E."/>
            <person name="Barry K."/>
            <person name="Bills G."/>
            <person name="Bluhm B.H."/>
            <person name="Cannon C."/>
            <person name="Castanera R."/>
            <person name="Culley D.E."/>
            <person name="Daum C."/>
            <person name="Ezra D."/>
            <person name="Gonzalez J.B."/>
            <person name="Henrissat B."/>
            <person name="Kuo A."/>
            <person name="Liang C."/>
            <person name="Lipzen A."/>
            <person name="Lutzoni F."/>
            <person name="Magnuson J."/>
            <person name="Mondo S."/>
            <person name="Nolan M."/>
            <person name="Ohm R."/>
            <person name="Pangilinan J."/>
            <person name="Park H.-J."/>
            <person name="Ramirez L."/>
            <person name="Alfaro M."/>
            <person name="Sun H."/>
            <person name="Tritt A."/>
            <person name="Yoshinaga Y."/>
            <person name="Zwiers L.-H."/>
            <person name="Turgeon B.G."/>
            <person name="Goodwin S.B."/>
            <person name="Spatafora J.W."/>
            <person name="Crous P.W."/>
            <person name="Grigoriev I.V."/>
        </authorList>
    </citation>
    <scope>NUCLEOTIDE SEQUENCE</scope>
    <source>
        <strain evidence="8">CBS 342.82</strain>
    </source>
</reference>
<dbReference type="InterPro" id="IPR020846">
    <property type="entry name" value="MFS_dom"/>
</dbReference>
<dbReference type="InterPro" id="IPR011701">
    <property type="entry name" value="MFS"/>
</dbReference>
<dbReference type="Pfam" id="PF07690">
    <property type="entry name" value="MFS_1"/>
    <property type="match status" value="1"/>
</dbReference>
<proteinExistence type="predicted"/>
<reference evidence="8" key="3">
    <citation type="submission" date="2025-08" db="UniProtKB">
        <authorList>
            <consortium name="RefSeq"/>
        </authorList>
    </citation>
    <scope>IDENTIFICATION</scope>
    <source>
        <strain evidence="8">CBS 342.82</strain>
    </source>
</reference>
<sequence>MSQAFIGLVPFDLVTIKRSRRRFKDGDHDSTLQQGEQDGAADGMSLFSLDDSAPLETITWFRGSFIMLSTSVVTGSNTFLYLMTYVLLPNIDDDLGLSTTWDDVLTFPIHALITASLLLLTGRITTVLGPRTMYLIGLTLQTISIITCGATEDRALFLFCRTFLSAIAIAMIVPAATTVITRSMGGQQRNVAFAMLAIGQTIGMTAGYPAGAWLVQEAGYDHWRVAYILLGLLNTITLVIAIVAVPRSIDAPDGLLTGKWQSWKEKLHRLSQEIDWIGFLLQFATAGTLGSSVIGISKFSERLRLRLCIMRRRQRLGKPALIPNDMWKHREFSVICAVVFLVWTATNGLEVLLFKYWRDLEGYEAREFSLMYAPSPIAGLLIILVMGFVTHRVPALAITTTGLVLSLAAPLSIICTKAQSVGSTYFASTFLTCIFNNAGAGGLFVAAAPLMTSTFDHPNAVLADHVIYMISALSRGIGISMATAVYDFCSRKIVDAGAVRAEAPLTAYKMASGVWLVMEVTALGLSLWGFWSVGRHRSKAI</sequence>
<keyword evidence="3 5" id="KW-1133">Transmembrane helix</keyword>
<feature type="transmembrane region" description="Helical" evidence="5">
    <location>
        <begin position="65"/>
        <end position="84"/>
    </location>
</feature>
<feature type="transmembrane region" description="Helical" evidence="5">
    <location>
        <begin position="192"/>
        <end position="213"/>
    </location>
</feature>
<keyword evidence="2 5" id="KW-0812">Transmembrane</keyword>
<keyword evidence="7" id="KW-1185">Reference proteome</keyword>
<evidence type="ECO:0000256" key="4">
    <source>
        <dbReference type="ARBA" id="ARBA00023136"/>
    </source>
</evidence>
<feature type="transmembrane region" description="Helical" evidence="5">
    <location>
        <begin position="395"/>
        <end position="413"/>
    </location>
</feature>
<evidence type="ECO:0000313" key="7">
    <source>
        <dbReference type="Proteomes" id="UP000504637"/>
    </source>
</evidence>
<dbReference type="AlphaFoldDB" id="A0A6J3LY70"/>
<feature type="transmembrane region" description="Helical" evidence="5">
    <location>
        <begin position="466"/>
        <end position="489"/>
    </location>
</feature>
<dbReference type="SUPFAM" id="SSF103473">
    <property type="entry name" value="MFS general substrate transporter"/>
    <property type="match status" value="1"/>
</dbReference>
<dbReference type="PROSITE" id="PS50850">
    <property type="entry name" value="MFS"/>
    <property type="match status" value="1"/>
</dbReference>
<dbReference type="Gene3D" id="1.20.1250.20">
    <property type="entry name" value="MFS general substrate transporter like domains"/>
    <property type="match status" value="1"/>
</dbReference>
<dbReference type="RefSeq" id="XP_033457751.1">
    <property type="nucleotide sequence ID" value="XM_033607080.1"/>
</dbReference>
<gene>
    <name evidence="8" type="ORF">K489DRAFT_403307</name>
</gene>
<evidence type="ECO:0000256" key="1">
    <source>
        <dbReference type="ARBA" id="ARBA00004141"/>
    </source>
</evidence>
<feature type="transmembrane region" description="Helical" evidence="5">
    <location>
        <begin position="425"/>
        <end position="446"/>
    </location>
</feature>
<feature type="transmembrane region" description="Helical" evidence="5">
    <location>
        <begin position="156"/>
        <end position="180"/>
    </location>
</feature>
<evidence type="ECO:0000313" key="8">
    <source>
        <dbReference type="RefSeq" id="XP_033457751.1"/>
    </source>
</evidence>
<dbReference type="GO" id="GO:0016020">
    <property type="term" value="C:membrane"/>
    <property type="evidence" value="ECO:0007669"/>
    <property type="project" value="UniProtKB-SubCell"/>
</dbReference>